<dbReference type="GO" id="GO:0005886">
    <property type="term" value="C:plasma membrane"/>
    <property type="evidence" value="ECO:0007669"/>
    <property type="project" value="UniProtKB-SubCell"/>
</dbReference>
<feature type="transmembrane region" description="Helical" evidence="6">
    <location>
        <begin position="63"/>
        <end position="84"/>
    </location>
</feature>
<organism evidence="7 8">
    <name type="scientific">Clostridium thermosuccinogenes</name>
    <dbReference type="NCBI Taxonomy" id="84032"/>
    <lineage>
        <taxon>Bacteria</taxon>
        <taxon>Bacillati</taxon>
        <taxon>Bacillota</taxon>
        <taxon>Clostridia</taxon>
        <taxon>Eubacteriales</taxon>
        <taxon>Clostridiaceae</taxon>
        <taxon>Clostridium</taxon>
    </lineage>
</organism>
<evidence type="ECO:0000256" key="6">
    <source>
        <dbReference type="SAM" id="Phobius"/>
    </source>
</evidence>
<feature type="transmembrane region" description="Helical" evidence="6">
    <location>
        <begin position="120"/>
        <end position="145"/>
    </location>
</feature>
<keyword evidence="5 6" id="KW-0472">Membrane</keyword>
<accession>A0A2K2FCF4</accession>
<evidence type="ECO:0000256" key="3">
    <source>
        <dbReference type="ARBA" id="ARBA00022692"/>
    </source>
</evidence>
<keyword evidence="4 6" id="KW-1133">Transmembrane helix</keyword>
<dbReference type="Pfam" id="PF02653">
    <property type="entry name" value="BPD_transp_2"/>
    <property type="match status" value="1"/>
</dbReference>
<feature type="transmembrane region" description="Helical" evidence="6">
    <location>
        <begin position="194"/>
        <end position="217"/>
    </location>
</feature>
<gene>
    <name evidence="7" type="ORF">CDQ84_11775</name>
</gene>
<evidence type="ECO:0008006" key="9">
    <source>
        <dbReference type="Google" id="ProtNLM"/>
    </source>
</evidence>
<dbReference type="OrthoDB" id="45037at2"/>
<dbReference type="RefSeq" id="WP_103081933.1">
    <property type="nucleotide sequence ID" value="NZ_CP021850.1"/>
</dbReference>
<name>A0A2K2FCF4_9CLOT</name>
<sequence length="366" mass="39270">MSIGTIQIEKKHTVPLKNKILNPIVFVLIGLVFSSVLIIAVGFNPIAVYSKMLSYSFLNLRGINGSIKAGLPLMLCGLSVSIAFKMNLNNIGAEGQYAMGAILGGAFALFGPELPMPLRIMVMFLLCAVGGGLWAVIAAALKAFWNVNETIVTLMQNYIALLFLDYLCYGPWMAKKQTTAISEAIPKEMYLPNIGNSGISTGILVALGIAILLYIFLKYTTAGYQIEVIRNSRRSAEYAGINVKKYILIVLTISGAIAGLAGFVQITGIVHRVQAQLPGGSGYTGIVIAYLSRFNPIAVIIVSILLGGLENSCAAVQLMGVPSQIATMLQGSIMISVIAGEFFNHYKVSFNRNTMISQNKTEGVAQ</sequence>
<evidence type="ECO:0000256" key="2">
    <source>
        <dbReference type="ARBA" id="ARBA00022475"/>
    </source>
</evidence>
<comment type="subcellular location">
    <subcellularLocation>
        <location evidence="1">Cell membrane</location>
        <topology evidence="1">Multi-pass membrane protein</topology>
    </subcellularLocation>
</comment>
<keyword evidence="3 6" id="KW-0812">Transmembrane</keyword>
<feature type="transmembrane region" description="Helical" evidence="6">
    <location>
        <begin position="20"/>
        <end position="43"/>
    </location>
</feature>
<evidence type="ECO:0000256" key="4">
    <source>
        <dbReference type="ARBA" id="ARBA00022989"/>
    </source>
</evidence>
<feature type="transmembrane region" description="Helical" evidence="6">
    <location>
        <begin position="246"/>
        <end position="266"/>
    </location>
</feature>
<evidence type="ECO:0000256" key="5">
    <source>
        <dbReference type="ARBA" id="ARBA00023136"/>
    </source>
</evidence>
<dbReference type="GO" id="GO:0022857">
    <property type="term" value="F:transmembrane transporter activity"/>
    <property type="evidence" value="ECO:0007669"/>
    <property type="project" value="InterPro"/>
</dbReference>
<reference evidence="8" key="1">
    <citation type="submission" date="2017-06" db="EMBL/GenBank/DDBJ databases">
        <title>Investigating the central metabolism of Clostridium thermosuccinogenes.</title>
        <authorList>
            <person name="Koendjbiharie J.G."/>
            <person name="Van Kranenburg R."/>
            <person name="Vriesendorp B."/>
        </authorList>
    </citation>
    <scope>NUCLEOTIDE SEQUENCE [LARGE SCALE GENOMIC DNA]</scope>
    <source>
        <strain evidence="8">DSM 5806</strain>
    </source>
</reference>
<dbReference type="KEGG" id="cthd:CDO33_18575"/>
<comment type="caution">
    <text evidence="7">The sequence shown here is derived from an EMBL/GenBank/DDBJ whole genome shotgun (WGS) entry which is preliminary data.</text>
</comment>
<dbReference type="PANTHER" id="PTHR47089">
    <property type="entry name" value="ABC TRANSPORTER, PERMEASE PROTEIN"/>
    <property type="match status" value="1"/>
</dbReference>
<dbReference type="CDD" id="cd06580">
    <property type="entry name" value="TM_PBP1_transp_TpRbsC_like"/>
    <property type="match status" value="1"/>
</dbReference>
<dbReference type="Proteomes" id="UP000236151">
    <property type="component" value="Unassembled WGS sequence"/>
</dbReference>
<dbReference type="EMBL" id="NIOJ01000030">
    <property type="protein sequence ID" value="PNT98165.1"/>
    <property type="molecule type" value="Genomic_DNA"/>
</dbReference>
<feature type="transmembrane region" description="Helical" evidence="6">
    <location>
        <begin position="157"/>
        <end position="174"/>
    </location>
</feature>
<keyword evidence="2" id="KW-1003">Cell membrane</keyword>
<dbReference type="InterPro" id="IPR001851">
    <property type="entry name" value="ABC_transp_permease"/>
</dbReference>
<dbReference type="AlphaFoldDB" id="A0A2K2FCF4"/>
<keyword evidence="8" id="KW-1185">Reference proteome</keyword>
<dbReference type="PANTHER" id="PTHR47089:SF1">
    <property type="entry name" value="GUANOSINE ABC TRANSPORTER PERMEASE PROTEIN NUPP"/>
    <property type="match status" value="1"/>
</dbReference>
<feature type="transmembrane region" description="Helical" evidence="6">
    <location>
        <begin position="96"/>
        <end position="114"/>
    </location>
</feature>
<evidence type="ECO:0000313" key="7">
    <source>
        <dbReference type="EMBL" id="PNT98165.1"/>
    </source>
</evidence>
<proteinExistence type="predicted"/>
<protein>
    <recommendedName>
        <fullName evidence="9">ABC transporter permease</fullName>
    </recommendedName>
</protein>
<feature type="transmembrane region" description="Helical" evidence="6">
    <location>
        <begin position="286"/>
        <end position="309"/>
    </location>
</feature>
<evidence type="ECO:0000256" key="1">
    <source>
        <dbReference type="ARBA" id="ARBA00004651"/>
    </source>
</evidence>
<evidence type="ECO:0000313" key="8">
    <source>
        <dbReference type="Proteomes" id="UP000236151"/>
    </source>
</evidence>